<gene>
    <name evidence="2" type="ORF">ACFP56_10885</name>
</gene>
<dbReference type="GO" id="GO:0016746">
    <property type="term" value="F:acyltransferase activity"/>
    <property type="evidence" value="ECO:0007669"/>
    <property type="project" value="UniProtKB-KW"/>
</dbReference>
<feature type="domain" description="N-acetyltransferase" evidence="1">
    <location>
        <begin position="25"/>
        <end position="173"/>
    </location>
</feature>
<evidence type="ECO:0000259" key="1">
    <source>
        <dbReference type="PROSITE" id="PS51186"/>
    </source>
</evidence>
<evidence type="ECO:0000313" key="2">
    <source>
        <dbReference type="EMBL" id="MFC6333130.1"/>
    </source>
</evidence>
<name>A0ABW1V5U2_9BACL</name>
<dbReference type="InterPro" id="IPR000182">
    <property type="entry name" value="GNAT_dom"/>
</dbReference>
<organism evidence="2 3">
    <name type="scientific">Paenibacillus septentrionalis</name>
    <dbReference type="NCBI Taxonomy" id="429342"/>
    <lineage>
        <taxon>Bacteria</taxon>
        <taxon>Bacillati</taxon>
        <taxon>Bacillota</taxon>
        <taxon>Bacilli</taxon>
        <taxon>Bacillales</taxon>
        <taxon>Paenibacillaceae</taxon>
        <taxon>Paenibacillus</taxon>
    </lineage>
</organism>
<evidence type="ECO:0000313" key="3">
    <source>
        <dbReference type="Proteomes" id="UP001596233"/>
    </source>
</evidence>
<sequence>MIIRMTHENINDYNKSNESLVVFGRLIPRYDNGNWSYTEEIFSEQYIKKYDNDDIDVSYIEDKNKAVFFYYEGNNCIGQIRLRTNWNGFALVEDIAVASTSRKRGVGTELLLKAKEWAKQNNQIGLMLETQDVNLSACRFYSKNNFVIGAVDTLLYTNFPNANEKAIIWYYKF</sequence>
<accession>A0ABW1V5U2</accession>
<dbReference type="PROSITE" id="PS51186">
    <property type="entry name" value="GNAT"/>
    <property type="match status" value="1"/>
</dbReference>
<dbReference type="Proteomes" id="UP001596233">
    <property type="component" value="Unassembled WGS sequence"/>
</dbReference>
<dbReference type="Pfam" id="PF00583">
    <property type="entry name" value="Acetyltransf_1"/>
    <property type="match status" value="1"/>
</dbReference>
<dbReference type="EMBL" id="JBHSTE010000003">
    <property type="protein sequence ID" value="MFC6333130.1"/>
    <property type="molecule type" value="Genomic_DNA"/>
</dbReference>
<dbReference type="RefSeq" id="WP_379234262.1">
    <property type="nucleotide sequence ID" value="NZ_JBHSTE010000003.1"/>
</dbReference>
<dbReference type="Gene3D" id="3.40.630.30">
    <property type="match status" value="1"/>
</dbReference>
<dbReference type="SUPFAM" id="SSF55729">
    <property type="entry name" value="Acyl-CoA N-acyltransferases (Nat)"/>
    <property type="match status" value="1"/>
</dbReference>
<reference evidence="3" key="1">
    <citation type="journal article" date="2019" name="Int. J. Syst. Evol. Microbiol.">
        <title>The Global Catalogue of Microorganisms (GCM) 10K type strain sequencing project: providing services to taxonomists for standard genome sequencing and annotation.</title>
        <authorList>
            <consortium name="The Broad Institute Genomics Platform"/>
            <consortium name="The Broad Institute Genome Sequencing Center for Infectious Disease"/>
            <person name="Wu L."/>
            <person name="Ma J."/>
        </authorList>
    </citation>
    <scope>NUCLEOTIDE SEQUENCE [LARGE SCALE GENOMIC DNA]</scope>
    <source>
        <strain evidence="3">PCU 280</strain>
    </source>
</reference>
<proteinExistence type="predicted"/>
<dbReference type="EC" id="2.3.-.-" evidence="2"/>
<keyword evidence="2" id="KW-0012">Acyltransferase</keyword>
<protein>
    <submittedName>
        <fullName evidence="2">GNAT family N-acetyltransferase</fullName>
        <ecNumber evidence="2">2.3.-.-</ecNumber>
    </submittedName>
</protein>
<dbReference type="PRINTS" id="PR01754">
    <property type="entry name" value="SACTRNSFRASE"/>
</dbReference>
<keyword evidence="3" id="KW-1185">Reference proteome</keyword>
<dbReference type="InterPro" id="IPR016181">
    <property type="entry name" value="Acyl_CoA_acyltransferase"/>
</dbReference>
<dbReference type="CDD" id="cd04301">
    <property type="entry name" value="NAT_SF"/>
    <property type="match status" value="1"/>
</dbReference>
<dbReference type="InterPro" id="IPR008125">
    <property type="entry name" value="Streptothricin_AcTrfase"/>
</dbReference>
<keyword evidence="2" id="KW-0808">Transferase</keyword>
<comment type="caution">
    <text evidence="2">The sequence shown here is derived from an EMBL/GenBank/DDBJ whole genome shotgun (WGS) entry which is preliminary data.</text>
</comment>